<name>A0A439D4K2_9PEZI</name>
<dbReference type="Pfam" id="PF01411">
    <property type="entry name" value="tRNA-synt_2c"/>
    <property type="match status" value="1"/>
</dbReference>
<dbReference type="InterPro" id="IPR050058">
    <property type="entry name" value="Ala-tRNA_ligase"/>
</dbReference>
<feature type="domain" description="Alanyl-tRNA synthetase class IIc N-terminal" evidence="1">
    <location>
        <begin position="16"/>
        <end position="80"/>
    </location>
</feature>
<dbReference type="InterPro" id="IPR018164">
    <property type="entry name" value="Ala-tRNA-synth_IIc_N"/>
</dbReference>
<reference evidence="2 3" key="1">
    <citation type="submission" date="2018-12" db="EMBL/GenBank/DDBJ databases">
        <title>Draft genome sequence of Xylaria grammica IHI A82.</title>
        <authorList>
            <person name="Buettner E."/>
            <person name="Kellner H."/>
        </authorList>
    </citation>
    <scope>NUCLEOTIDE SEQUENCE [LARGE SCALE GENOMIC DNA]</scope>
    <source>
        <strain evidence="2 3">IHI A82</strain>
    </source>
</reference>
<dbReference type="GO" id="GO:0005739">
    <property type="term" value="C:mitochondrion"/>
    <property type="evidence" value="ECO:0007669"/>
    <property type="project" value="TreeGrafter"/>
</dbReference>
<dbReference type="GO" id="GO:0005524">
    <property type="term" value="F:ATP binding"/>
    <property type="evidence" value="ECO:0007669"/>
    <property type="project" value="InterPro"/>
</dbReference>
<evidence type="ECO:0000313" key="3">
    <source>
        <dbReference type="Proteomes" id="UP000286045"/>
    </source>
</evidence>
<dbReference type="GO" id="GO:0006419">
    <property type="term" value="P:alanyl-tRNA aminoacylation"/>
    <property type="evidence" value="ECO:0007669"/>
    <property type="project" value="InterPro"/>
</dbReference>
<dbReference type="GO" id="GO:0002161">
    <property type="term" value="F:aminoacyl-tRNA deacylase activity"/>
    <property type="evidence" value="ECO:0007669"/>
    <property type="project" value="TreeGrafter"/>
</dbReference>
<gene>
    <name evidence="2" type="ORF">EKO27_g5795</name>
</gene>
<comment type="caution">
    <text evidence="2">The sequence shown here is derived from an EMBL/GenBank/DDBJ whole genome shotgun (WGS) entry which is preliminary data.</text>
</comment>
<evidence type="ECO:0000313" key="2">
    <source>
        <dbReference type="EMBL" id="RWA09314.1"/>
    </source>
</evidence>
<keyword evidence="3" id="KW-1185">Reference proteome</keyword>
<dbReference type="AlphaFoldDB" id="A0A439D4K2"/>
<organism evidence="2 3">
    <name type="scientific">Xylaria grammica</name>
    <dbReference type="NCBI Taxonomy" id="363999"/>
    <lineage>
        <taxon>Eukaryota</taxon>
        <taxon>Fungi</taxon>
        <taxon>Dikarya</taxon>
        <taxon>Ascomycota</taxon>
        <taxon>Pezizomycotina</taxon>
        <taxon>Sordariomycetes</taxon>
        <taxon>Xylariomycetidae</taxon>
        <taxon>Xylariales</taxon>
        <taxon>Xylariaceae</taxon>
        <taxon>Xylaria</taxon>
    </lineage>
</organism>
<dbReference type="PANTHER" id="PTHR11777">
    <property type="entry name" value="ALANYL-TRNA SYNTHETASE"/>
    <property type="match status" value="1"/>
</dbReference>
<dbReference type="InterPro" id="IPR045864">
    <property type="entry name" value="aa-tRNA-synth_II/BPL/LPL"/>
</dbReference>
<protein>
    <recommendedName>
        <fullName evidence="1">Alanyl-tRNA synthetase class IIc N-terminal domain-containing protein</fullName>
    </recommendedName>
</protein>
<dbReference type="SUPFAM" id="SSF55681">
    <property type="entry name" value="Class II aaRS and biotin synthetases"/>
    <property type="match status" value="1"/>
</dbReference>
<dbReference type="GO" id="GO:0004813">
    <property type="term" value="F:alanine-tRNA ligase activity"/>
    <property type="evidence" value="ECO:0007669"/>
    <property type="project" value="InterPro"/>
</dbReference>
<evidence type="ECO:0000259" key="1">
    <source>
        <dbReference type="Pfam" id="PF01411"/>
    </source>
</evidence>
<dbReference type="Proteomes" id="UP000286045">
    <property type="component" value="Unassembled WGS sequence"/>
</dbReference>
<dbReference type="EMBL" id="RYZI01000159">
    <property type="protein sequence ID" value="RWA09314.1"/>
    <property type="molecule type" value="Genomic_DNA"/>
</dbReference>
<proteinExistence type="predicted"/>
<sequence length="80" mass="8823">MYFEGNPEFNLELYLEAKELWNSVVFPKGHIPPGSTKDDFREMGATGPCGPYSEIHYDDAGGGQNATRLVSADDPMVVEI</sequence>
<dbReference type="STRING" id="363999.A0A439D4K2"/>
<accession>A0A439D4K2</accession>
<dbReference type="Gene3D" id="3.30.930.10">
    <property type="entry name" value="Bira Bifunctional Protein, Domain 2"/>
    <property type="match status" value="1"/>
</dbReference>
<dbReference type="PANTHER" id="PTHR11777:SF9">
    <property type="entry name" value="ALANINE--TRNA LIGASE, CYTOPLASMIC"/>
    <property type="match status" value="1"/>
</dbReference>